<dbReference type="OMA" id="WYTISDL"/>
<protein>
    <recommendedName>
        <fullName evidence="1">F-box domain-containing protein</fullName>
    </recommendedName>
</protein>
<gene>
    <name evidence="2" type="ORF">ASPBRDRAFT_24943</name>
</gene>
<evidence type="ECO:0000313" key="3">
    <source>
        <dbReference type="Proteomes" id="UP000184499"/>
    </source>
</evidence>
<dbReference type="VEuPathDB" id="FungiDB:ASPBRDRAFT_24943"/>
<dbReference type="OrthoDB" id="2687876at2759"/>
<proteinExistence type="predicted"/>
<evidence type="ECO:0000259" key="1">
    <source>
        <dbReference type="PROSITE" id="PS50181"/>
    </source>
</evidence>
<dbReference type="InterPro" id="IPR036047">
    <property type="entry name" value="F-box-like_dom_sf"/>
</dbReference>
<dbReference type="SUPFAM" id="SSF81383">
    <property type="entry name" value="F-box domain"/>
    <property type="match status" value="1"/>
</dbReference>
<dbReference type="CDD" id="cd09917">
    <property type="entry name" value="F-box_SF"/>
    <property type="match status" value="1"/>
</dbReference>
<dbReference type="EMBL" id="KV878679">
    <property type="protein sequence ID" value="OJJ77248.1"/>
    <property type="molecule type" value="Genomic_DNA"/>
</dbReference>
<accession>A0A1L9V009</accession>
<sequence length="356" mass="40479">MEPDKAEETTRLHEETNGPFAKDIIRVTSYHRHDYDLAVIRTDPKIHDPIREVLTQTTNIIILDSSLGSLDVFPVEIVYEICLYLDIQSLFRFHRVNRRARQLASASRYYKAVVTHAVEAVYITLRTGIASWYTISDLYAVLCIKNCESCDAFGGFIFLPLFIRCCFTCIADEALPYVLPASNVRPYLKRRAGPISRLVPTVKSLPGLYSLEETQRKRRFELILENSISTIFPSAEVEKSPGKVSRDTELQPYMVTTALPYLDNESDVIEKGVSCSGCQIALEKDLWSSRVKSNVCDKRDRVYSHEGFMEHFRSCQEARKLWGLSEGGTIEPDVPQFVKKGGSAKKRDVVMSFRGK</sequence>
<organism evidence="2 3">
    <name type="scientific">Aspergillus brasiliensis (strain CBS 101740 / IMI 381727 / IBT 21946)</name>
    <dbReference type="NCBI Taxonomy" id="767769"/>
    <lineage>
        <taxon>Eukaryota</taxon>
        <taxon>Fungi</taxon>
        <taxon>Dikarya</taxon>
        <taxon>Ascomycota</taxon>
        <taxon>Pezizomycotina</taxon>
        <taxon>Eurotiomycetes</taxon>
        <taxon>Eurotiomycetidae</taxon>
        <taxon>Eurotiales</taxon>
        <taxon>Aspergillaceae</taxon>
        <taxon>Aspergillus</taxon>
        <taxon>Aspergillus subgen. Circumdati</taxon>
    </lineage>
</organism>
<dbReference type="PROSITE" id="PS50181">
    <property type="entry name" value="FBOX"/>
    <property type="match status" value="1"/>
</dbReference>
<feature type="domain" description="F-box" evidence="1">
    <location>
        <begin position="67"/>
        <end position="113"/>
    </location>
</feature>
<dbReference type="Gene3D" id="1.20.1280.50">
    <property type="match status" value="1"/>
</dbReference>
<dbReference type="GeneID" id="93574601"/>
<dbReference type="Pfam" id="PF00646">
    <property type="entry name" value="F-box"/>
    <property type="match status" value="1"/>
</dbReference>
<reference evidence="3" key="1">
    <citation type="journal article" date="2017" name="Genome Biol.">
        <title>Comparative genomics reveals high biological diversity and specific adaptations in the industrially and medically important fungal genus Aspergillus.</title>
        <authorList>
            <person name="de Vries R.P."/>
            <person name="Riley R."/>
            <person name="Wiebenga A."/>
            <person name="Aguilar-Osorio G."/>
            <person name="Amillis S."/>
            <person name="Uchima C.A."/>
            <person name="Anderluh G."/>
            <person name="Asadollahi M."/>
            <person name="Askin M."/>
            <person name="Barry K."/>
            <person name="Battaglia E."/>
            <person name="Bayram O."/>
            <person name="Benocci T."/>
            <person name="Braus-Stromeyer S.A."/>
            <person name="Caldana C."/>
            <person name="Canovas D."/>
            <person name="Cerqueira G.C."/>
            <person name="Chen F."/>
            <person name="Chen W."/>
            <person name="Choi C."/>
            <person name="Clum A."/>
            <person name="Dos Santos R.A."/>
            <person name="Damasio A.R."/>
            <person name="Diallinas G."/>
            <person name="Emri T."/>
            <person name="Fekete E."/>
            <person name="Flipphi M."/>
            <person name="Freyberg S."/>
            <person name="Gallo A."/>
            <person name="Gournas C."/>
            <person name="Habgood R."/>
            <person name="Hainaut M."/>
            <person name="Harispe M.L."/>
            <person name="Henrissat B."/>
            <person name="Hilden K.S."/>
            <person name="Hope R."/>
            <person name="Hossain A."/>
            <person name="Karabika E."/>
            <person name="Karaffa L."/>
            <person name="Karanyi Z."/>
            <person name="Krasevec N."/>
            <person name="Kuo A."/>
            <person name="Kusch H."/>
            <person name="LaButti K."/>
            <person name="Lagendijk E.L."/>
            <person name="Lapidus A."/>
            <person name="Levasseur A."/>
            <person name="Lindquist E."/>
            <person name="Lipzen A."/>
            <person name="Logrieco A.F."/>
            <person name="MacCabe A."/>
            <person name="Maekelae M.R."/>
            <person name="Malavazi I."/>
            <person name="Melin P."/>
            <person name="Meyer V."/>
            <person name="Mielnichuk N."/>
            <person name="Miskei M."/>
            <person name="Molnar A.P."/>
            <person name="Mule G."/>
            <person name="Ngan C.Y."/>
            <person name="Orejas M."/>
            <person name="Orosz E."/>
            <person name="Ouedraogo J.P."/>
            <person name="Overkamp K.M."/>
            <person name="Park H.-S."/>
            <person name="Perrone G."/>
            <person name="Piumi F."/>
            <person name="Punt P.J."/>
            <person name="Ram A.F."/>
            <person name="Ramon A."/>
            <person name="Rauscher S."/>
            <person name="Record E."/>
            <person name="Riano-Pachon D.M."/>
            <person name="Robert V."/>
            <person name="Roehrig J."/>
            <person name="Ruller R."/>
            <person name="Salamov A."/>
            <person name="Salih N.S."/>
            <person name="Samson R.A."/>
            <person name="Sandor E."/>
            <person name="Sanguinetti M."/>
            <person name="Schuetze T."/>
            <person name="Sepcic K."/>
            <person name="Shelest E."/>
            <person name="Sherlock G."/>
            <person name="Sophianopoulou V."/>
            <person name="Squina F.M."/>
            <person name="Sun H."/>
            <person name="Susca A."/>
            <person name="Todd R.B."/>
            <person name="Tsang A."/>
            <person name="Unkles S.E."/>
            <person name="van de Wiele N."/>
            <person name="van Rossen-Uffink D."/>
            <person name="Oliveira J.V."/>
            <person name="Vesth T.C."/>
            <person name="Visser J."/>
            <person name="Yu J.-H."/>
            <person name="Zhou M."/>
            <person name="Andersen M.R."/>
            <person name="Archer D.B."/>
            <person name="Baker S.E."/>
            <person name="Benoit I."/>
            <person name="Brakhage A.A."/>
            <person name="Braus G.H."/>
            <person name="Fischer R."/>
            <person name="Frisvad J.C."/>
            <person name="Goldman G.H."/>
            <person name="Houbraken J."/>
            <person name="Oakley B."/>
            <person name="Pocsi I."/>
            <person name="Scazzocchio C."/>
            <person name="Seiboth B."/>
            <person name="vanKuyk P.A."/>
            <person name="Wortman J."/>
            <person name="Dyer P.S."/>
            <person name="Grigoriev I.V."/>
        </authorList>
    </citation>
    <scope>NUCLEOTIDE SEQUENCE [LARGE SCALE GENOMIC DNA]</scope>
    <source>
        <strain evidence="3">CBS 101740 / IMI 381727 / IBT 21946</strain>
    </source>
</reference>
<evidence type="ECO:0000313" key="2">
    <source>
        <dbReference type="EMBL" id="OJJ77248.1"/>
    </source>
</evidence>
<dbReference type="RefSeq" id="XP_067484495.1">
    <property type="nucleotide sequence ID" value="XM_067622113.1"/>
</dbReference>
<keyword evidence="3" id="KW-1185">Reference proteome</keyword>
<dbReference type="InterPro" id="IPR001810">
    <property type="entry name" value="F-box_dom"/>
</dbReference>
<dbReference type="STRING" id="767769.A0A1L9V009"/>
<dbReference type="Proteomes" id="UP000184499">
    <property type="component" value="Unassembled WGS sequence"/>
</dbReference>
<dbReference type="AlphaFoldDB" id="A0A1L9V009"/>
<name>A0A1L9V009_ASPBC</name>